<organism evidence="1 2">
    <name type="scientific">Rhodopirellula sallentina SM41</name>
    <dbReference type="NCBI Taxonomy" id="1263870"/>
    <lineage>
        <taxon>Bacteria</taxon>
        <taxon>Pseudomonadati</taxon>
        <taxon>Planctomycetota</taxon>
        <taxon>Planctomycetia</taxon>
        <taxon>Pirellulales</taxon>
        <taxon>Pirellulaceae</taxon>
        <taxon>Rhodopirellula</taxon>
    </lineage>
</organism>
<dbReference type="OrthoDB" id="5242400at2"/>
<gene>
    <name evidence="1" type="ORF">RSSM_06002</name>
</gene>
<dbReference type="Proteomes" id="UP000011885">
    <property type="component" value="Unassembled WGS sequence"/>
</dbReference>
<dbReference type="EMBL" id="ANOH01000420">
    <property type="protein sequence ID" value="EMI52569.1"/>
    <property type="molecule type" value="Genomic_DNA"/>
</dbReference>
<proteinExistence type="predicted"/>
<keyword evidence="2" id="KW-1185">Reference proteome</keyword>
<reference evidence="1 2" key="1">
    <citation type="journal article" date="2013" name="Mar. Genomics">
        <title>Expression of sulfatases in Rhodopirellula baltica and the diversity of sulfatases in the genus Rhodopirellula.</title>
        <authorList>
            <person name="Wegner C.E."/>
            <person name="Richter-Heitmann T."/>
            <person name="Klindworth A."/>
            <person name="Klockow C."/>
            <person name="Richter M."/>
            <person name="Achstetter T."/>
            <person name="Glockner F.O."/>
            <person name="Harder J."/>
        </authorList>
    </citation>
    <scope>NUCLEOTIDE SEQUENCE [LARGE SCALE GENOMIC DNA]</scope>
    <source>
        <strain evidence="1 2">SM41</strain>
    </source>
</reference>
<accession>M5TU30</accession>
<sequence length="225" mass="25219">MNEQRLITALDRLENPAALQTVCNDFDELLEFFATASKQASQKIEHSAIELVLGLDYREPPKLNHRTREIIAALGGPIAEALSEETFFKLSFLSKRSVENASDVLVIMDAARHAAERFIDTMDNSPALVNCQRESRGKAPVDDGGLCLPLTENDRNILAAMLELNATIENPVASDKILKRALNQNDPKRAFDRLRENRLIDAKRRHGRWLTERGREIASMAQSAL</sequence>
<comment type="caution">
    <text evidence="1">The sequence shown here is derived from an EMBL/GenBank/DDBJ whole genome shotgun (WGS) entry which is preliminary data.</text>
</comment>
<evidence type="ECO:0000313" key="1">
    <source>
        <dbReference type="EMBL" id="EMI52569.1"/>
    </source>
</evidence>
<dbReference type="RefSeq" id="WP_008687364.1">
    <property type="nucleotide sequence ID" value="NZ_ANOH01000420.1"/>
</dbReference>
<name>M5TU30_9BACT</name>
<dbReference type="AlphaFoldDB" id="M5TU30"/>
<evidence type="ECO:0000313" key="2">
    <source>
        <dbReference type="Proteomes" id="UP000011885"/>
    </source>
</evidence>
<protein>
    <submittedName>
        <fullName evidence="1">Uncharacterized protein</fullName>
    </submittedName>
</protein>